<evidence type="ECO:0000256" key="7">
    <source>
        <dbReference type="ARBA" id="ARBA00022679"/>
    </source>
</evidence>
<dbReference type="GO" id="GO:0005524">
    <property type="term" value="F:ATP binding"/>
    <property type="evidence" value="ECO:0007669"/>
    <property type="project" value="UniProtKB-KW"/>
</dbReference>
<organism evidence="20 21">
    <name type="scientific">Flavimaribacter sediminis</name>
    <dbReference type="NCBI Taxonomy" id="2865987"/>
    <lineage>
        <taxon>Bacteria</taxon>
        <taxon>Pseudomonadati</taxon>
        <taxon>Pseudomonadota</taxon>
        <taxon>Alphaproteobacteria</taxon>
        <taxon>Hyphomicrobiales</taxon>
        <taxon>Rhizobiaceae</taxon>
        <taxon>Flavimaribacter</taxon>
    </lineage>
</organism>
<feature type="coiled-coil region" evidence="16">
    <location>
        <begin position="349"/>
        <end position="405"/>
    </location>
</feature>
<comment type="catalytic activity">
    <reaction evidence="15">
        <text>L-tyrosyl-[protein] + ATP = O-phospho-L-tyrosyl-[protein] + ADP + H(+)</text>
        <dbReference type="Rhea" id="RHEA:10596"/>
        <dbReference type="Rhea" id="RHEA-COMP:10136"/>
        <dbReference type="Rhea" id="RHEA-COMP:20101"/>
        <dbReference type="ChEBI" id="CHEBI:15378"/>
        <dbReference type="ChEBI" id="CHEBI:30616"/>
        <dbReference type="ChEBI" id="CHEBI:46858"/>
        <dbReference type="ChEBI" id="CHEBI:61978"/>
        <dbReference type="ChEBI" id="CHEBI:456216"/>
        <dbReference type="EC" id="2.7.10.2"/>
    </reaction>
</comment>
<evidence type="ECO:0000256" key="4">
    <source>
        <dbReference type="ARBA" id="ARBA00011903"/>
    </source>
</evidence>
<dbReference type="PANTHER" id="PTHR32309:SF13">
    <property type="entry name" value="FERRIC ENTEROBACTIN TRANSPORT PROTEIN FEPE"/>
    <property type="match status" value="1"/>
</dbReference>
<dbReference type="PANTHER" id="PTHR32309">
    <property type="entry name" value="TYROSINE-PROTEIN KINASE"/>
    <property type="match status" value="1"/>
</dbReference>
<dbReference type="RefSeq" id="WP_220226895.1">
    <property type="nucleotide sequence ID" value="NZ_JAICBX010000001.1"/>
</dbReference>
<keyword evidence="10" id="KW-0418">Kinase</keyword>
<name>A0AAE2ZK74_9HYPH</name>
<keyword evidence="16" id="KW-0175">Coiled coil</keyword>
<evidence type="ECO:0000313" key="21">
    <source>
        <dbReference type="Proteomes" id="UP001196509"/>
    </source>
</evidence>
<evidence type="ECO:0000256" key="12">
    <source>
        <dbReference type="ARBA" id="ARBA00022989"/>
    </source>
</evidence>
<evidence type="ECO:0000256" key="5">
    <source>
        <dbReference type="ARBA" id="ARBA00022475"/>
    </source>
</evidence>
<reference evidence="20" key="1">
    <citation type="submission" date="2021-08" db="EMBL/GenBank/DDBJ databases">
        <title>Hoeflea bacterium WL0058 sp. nov., isolated from the sediment.</title>
        <authorList>
            <person name="Wang L."/>
            <person name="Zhang D."/>
        </authorList>
    </citation>
    <scope>NUCLEOTIDE SEQUENCE</scope>
    <source>
        <strain evidence="20">WL0058</strain>
    </source>
</reference>
<evidence type="ECO:0000256" key="2">
    <source>
        <dbReference type="ARBA" id="ARBA00007316"/>
    </source>
</evidence>
<accession>A0AAE2ZK74</accession>
<dbReference type="GO" id="GO:0005886">
    <property type="term" value="C:plasma membrane"/>
    <property type="evidence" value="ECO:0007669"/>
    <property type="project" value="UniProtKB-SubCell"/>
</dbReference>
<dbReference type="Pfam" id="PF13614">
    <property type="entry name" value="AAA_31"/>
    <property type="match status" value="1"/>
</dbReference>
<feature type="domain" description="Polysaccharide chain length determinant N-terminal" evidence="18">
    <location>
        <begin position="56"/>
        <end position="130"/>
    </location>
</feature>
<dbReference type="InterPro" id="IPR003856">
    <property type="entry name" value="LPS_length_determ_N"/>
</dbReference>
<feature type="coiled-coil region" evidence="16">
    <location>
        <begin position="236"/>
        <end position="263"/>
    </location>
</feature>
<dbReference type="InterPro" id="IPR005702">
    <property type="entry name" value="Wzc-like_C"/>
</dbReference>
<sequence>MMRDQPPVPMVYPGQQGGVPAYPVHHHPYGYGPYAEPAQDEDGFDPLKLLWFAVHYRWMIASFLFVGVVCGVLFTFMQTPYYKASTKVEILTQGARVIEDLEVVSQRNDSFAFETARQKMLSRDLARRVVFALNLTEDPEFLAPKPSFSLMNIFHKAFGTSSSNNVADWSPERRESIAVNLVRQGASATPVRGTSLINLEYHHPVAKYTSLVANQLAKSYIDQNIDQKSETTTLARQFIEDQVRETKIQLQDSEKALVQYAQQNGITLTGDDASLVSGNISEINSALSEAIQERLAAERYFQQIEDGNAAALPEVFSSPSIQANKEAISGLRATYMEKLATLKPGYPEMQRLQAQINELQKQMNAEILAIADSVKLKYEQSKQKEAALKKELAGLEAEQSKFQEKNIQYTILKREVDSNRAQYESLISKLGDVGIGSDLRSANASIVDLALTPGSPYSPQLSKNLIIAFGLFGLFAVATIYVLELLNNTFTIPDQLEDELKVPVLGTIPQVPESEISEAFQNPASQLSEAYRTLRTSVQFTGTDESIRTLVVTSAEPSEGKTTTAFKLAEDFASLGRRVLLIDADMRKPRLHRMFNTDNGIGLSNLLSNVVKSGTAMDIFRKTRNPNVTFLSAGTIPPNPADLLVSQKMGLTIHYCKKRYDLVIIDSPPVMGLSDAPILARQADATLMVVSAKQVTRKAAKAALNRLKSAGANVVGSTLTKFTINKLDYNYAHRYMHYNYYSYAGAENARLEHHGRDDEETNFDVARSTTAVGDFFSRIARRFS</sequence>
<evidence type="ECO:0000256" key="3">
    <source>
        <dbReference type="ARBA" id="ARBA00008883"/>
    </source>
</evidence>
<dbReference type="EC" id="2.7.10.2" evidence="4"/>
<evidence type="ECO:0000256" key="15">
    <source>
        <dbReference type="ARBA" id="ARBA00051245"/>
    </source>
</evidence>
<feature type="transmembrane region" description="Helical" evidence="17">
    <location>
        <begin position="56"/>
        <end position="77"/>
    </location>
</feature>
<keyword evidence="12 17" id="KW-1133">Transmembrane helix</keyword>
<dbReference type="InterPro" id="IPR027417">
    <property type="entry name" value="P-loop_NTPase"/>
</dbReference>
<evidence type="ECO:0000256" key="9">
    <source>
        <dbReference type="ARBA" id="ARBA00022741"/>
    </source>
</evidence>
<dbReference type="EMBL" id="JAICBX010000001">
    <property type="protein sequence ID" value="MBW8636192.1"/>
    <property type="molecule type" value="Genomic_DNA"/>
</dbReference>
<comment type="similarity">
    <text evidence="3">Belongs to the etk/wzc family.</text>
</comment>
<keyword evidence="21" id="KW-1185">Reference proteome</keyword>
<keyword evidence="14" id="KW-0829">Tyrosine-protein kinase</keyword>
<dbReference type="FunFam" id="3.40.50.300:FF:000527">
    <property type="entry name" value="Tyrosine-protein kinase etk"/>
    <property type="match status" value="1"/>
</dbReference>
<gene>
    <name evidence="20" type="ORF">K1W69_03250</name>
</gene>
<dbReference type="GO" id="GO:0004715">
    <property type="term" value="F:non-membrane spanning protein tyrosine kinase activity"/>
    <property type="evidence" value="ECO:0007669"/>
    <property type="project" value="UniProtKB-EC"/>
</dbReference>
<evidence type="ECO:0000256" key="6">
    <source>
        <dbReference type="ARBA" id="ARBA00022519"/>
    </source>
</evidence>
<dbReference type="AlphaFoldDB" id="A0AAE2ZK74"/>
<keyword evidence="7" id="KW-0808">Transferase</keyword>
<keyword evidence="5" id="KW-1003">Cell membrane</keyword>
<protein>
    <recommendedName>
        <fullName evidence="4">non-specific protein-tyrosine kinase</fullName>
        <ecNumber evidence="4">2.7.10.2</ecNumber>
    </recommendedName>
</protein>
<keyword evidence="9" id="KW-0547">Nucleotide-binding</keyword>
<comment type="caution">
    <text evidence="20">The sequence shown here is derived from an EMBL/GenBank/DDBJ whole genome shotgun (WGS) entry which is preliminary data.</text>
</comment>
<evidence type="ECO:0000256" key="17">
    <source>
        <dbReference type="SAM" id="Phobius"/>
    </source>
</evidence>
<evidence type="ECO:0000259" key="19">
    <source>
        <dbReference type="Pfam" id="PF13614"/>
    </source>
</evidence>
<dbReference type="InterPro" id="IPR050445">
    <property type="entry name" value="Bact_polysacc_biosynth/exp"/>
</dbReference>
<keyword evidence="6" id="KW-0997">Cell inner membrane</keyword>
<evidence type="ECO:0000313" key="20">
    <source>
        <dbReference type="EMBL" id="MBW8636192.1"/>
    </source>
</evidence>
<dbReference type="InterPro" id="IPR025669">
    <property type="entry name" value="AAA_dom"/>
</dbReference>
<dbReference type="GO" id="GO:0042802">
    <property type="term" value="F:identical protein binding"/>
    <property type="evidence" value="ECO:0007669"/>
    <property type="project" value="UniProtKB-ARBA"/>
</dbReference>
<dbReference type="NCBIfam" id="TIGR01007">
    <property type="entry name" value="eps_fam"/>
    <property type="match status" value="1"/>
</dbReference>
<keyword evidence="8 17" id="KW-0812">Transmembrane</keyword>
<comment type="subcellular location">
    <subcellularLocation>
        <location evidence="1">Cell inner membrane</location>
        <topology evidence="1">Multi-pass membrane protein</topology>
    </subcellularLocation>
</comment>
<keyword evidence="13 17" id="KW-0472">Membrane</keyword>
<evidence type="ECO:0000259" key="18">
    <source>
        <dbReference type="Pfam" id="PF02706"/>
    </source>
</evidence>
<keyword evidence="11" id="KW-0067">ATP-binding</keyword>
<dbReference type="CDD" id="cd05387">
    <property type="entry name" value="BY-kinase"/>
    <property type="match status" value="1"/>
</dbReference>
<dbReference type="Gene3D" id="3.40.50.300">
    <property type="entry name" value="P-loop containing nucleotide triphosphate hydrolases"/>
    <property type="match status" value="1"/>
</dbReference>
<dbReference type="Pfam" id="PF02706">
    <property type="entry name" value="Wzz"/>
    <property type="match status" value="1"/>
</dbReference>
<dbReference type="SUPFAM" id="SSF52540">
    <property type="entry name" value="P-loop containing nucleoside triphosphate hydrolases"/>
    <property type="match status" value="1"/>
</dbReference>
<feature type="transmembrane region" description="Helical" evidence="17">
    <location>
        <begin position="465"/>
        <end position="483"/>
    </location>
</feature>
<evidence type="ECO:0000256" key="1">
    <source>
        <dbReference type="ARBA" id="ARBA00004429"/>
    </source>
</evidence>
<proteinExistence type="inferred from homology"/>
<evidence type="ECO:0000256" key="11">
    <source>
        <dbReference type="ARBA" id="ARBA00022840"/>
    </source>
</evidence>
<evidence type="ECO:0000256" key="16">
    <source>
        <dbReference type="SAM" id="Coils"/>
    </source>
</evidence>
<evidence type="ECO:0000256" key="14">
    <source>
        <dbReference type="ARBA" id="ARBA00023137"/>
    </source>
</evidence>
<evidence type="ECO:0000256" key="10">
    <source>
        <dbReference type="ARBA" id="ARBA00022777"/>
    </source>
</evidence>
<dbReference type="Proteomes" id="UP001196509">
    <property type="component" value="Unassembled WGS sequence"/>
</dbReference>
<comment type="similarity">
    <text evidence="2">Belongs to the CpsD/CapB family.</text>
</comment>
<evidence type="ECO:0000256" key="13">
    <source>
        <dbReference type="ARBA" id="ARBA00023136"/>
    </source>
</evidence>
<feature type="domain" description="AAA" evidence="19">
    <location>
        <begin position="560"/>
        <end position="708"/>
    </location>
</feature>
<evidence type="ECO:0000256" key="8">
    <source>
        <dbReference type="ARBA" id="ARBA00022692"/>
    </source>
</evidence>